<dbReference type="Pfam" id="PF02225">
    <property type="entry name" value="PA"/>
    <property type="match status" value="1"/>
</dbReference>
<dbReference type="KEGG" id="oih:OB0236"/>
<keyword evidence="11" id="KW-0812">Transmembrane</keyword>
<evidence type="ECO:0000256" key="11">
    <source>
        <dbReference type="SAM" id="Phobius"/>
    </source>
</evidence>
<keyword evidence="11" id="KW-0472">Membrane</keyword>
<dbReference type="PhylomeDB" id="Q8ETM4"/>
<dbReference type="PANTHER" id="PTHR43806:SF65">
    <property type="entry name" value="SERINE PROTEASE APRX"/>
    <property type="match status" value="1"/>
</dbReference>
<dbReference type="InterPro" id="IPR034213">
    <property type="entry name" value="S8_Vpr-like"/>
</dbReference>
<dbReference type="Proteomes" id="UP000000822">
    <property type="component" value="Chromosome"/>
</dbReference>
<dbReference type="InterPro" id="IPR022398">
    <property type="entry name" value="Peptidase_S8_His-AS"/>
</dbReference>
<dbReference type="InterPro" id="IPR023827">
    <property type="entry name" value="Peptidase_S8_Asp-AS"/>
</dbReference>
<dbReference type="CDD" id="cd07474">
    <property type="entry name" value="Peptidases_S8_subtilisin_Vpr-like"/>
    <property type="match status" value="1"/>
</dbReference>
<dbReference type="InterPro" id="IPR002105">
    <property type="entry name" value="Dockerin_1_rpt"/>
</dbReference>
<dbReference type="Gene3D" id="3.40.50.200">
    <property type="entry name" value="Peptidase S8/S53 domain"/>
    <property type="match status" value="2"/>
</dbReference>
<feature type="active site" description="Charge relay system" evidence="8 9">
    <location>
        <position position="605"/>
    </location>
</feature>
<dbReference type="eggNOG" id="COG1404">
    <property type="taxonomic scope" value="Bacteria"/>
</dbReference>
<accession>Q8ETM4</accession>
<dbReference type="PANTHER" id="PTHR43806">
    <property type="entry name" value="PEPTIDASE S8"/>
    <property type="match status" value="1"/>
</dbReference>
<evidence type="ECO:0000256" key="2">
    <source>
        <dbReference type="ARBA" id="ARBA00022512"/>
    </source>
</evidence>
<dbReference type="Pfam" id="PF00404">
    <property type="entry name" value="Dockerin_1"/>
    <property type="match status" value="1"/>
</dbReference>
<dbReference type="PROSITE" id="PS00136">
    <property type="entry name" value="SUBTILASE_ASP"/>
    <property type="match status" value="1"/>
</dbReference>
<evidence type="ECO:0000256" key="8">
    <source>
        <dbReference type="PIRSR" id="PIRSR615500-1"/>
    </source>
</evidence>
<proteinExistence type="inferred from homology"/>
<dbReference type="EC" id="3.4.21.-" evidence="13"/>
<evidence type="ECO:0000256" key="10">
    <source>
        <dbReference type="RuleBase" id="RU003355"/>
    </source>
</evidence>
<dbReference type="InterPro" id="IPR023828">
    <property type="entry name" value="Peptidase_S8_Ser-AS"/>
</dbReference>
<gene>
    <name evidence="13" type="ordered locus">OB0236</name>
</gene>
<dbReference type="Pfam" id="PF05922">
    <property type="entry name" value="Inhibitor_I9"/>
    <property type="match status" value="1"/>
</dbReference>
<dbReference type="Gene3D" id="3.50.30.30">
    <property type="match status" value="1"/>
</dbReference>
<keyword evidence="11" id="KW-1133">Transmembrane helix</keyword>
<feature type="transmembrane region" description="Helical" evidence="11">
    <location>
        <begin position="20"/>
        <end position="38"/>
    </location>
</feature>
<evidence type="ECO:0000256" key="9">
    <source>
        <dbReference type="PROSITE-ProRule" id="PRU01240"/>
    </source>
</evidence>
<keyword evidence="2" id="KW-0134">Cell wall</keyword>
<name>Q8ETM4_OCEIH</name>
<keyword evidence="6 9" id="KW-0378">Hydrolase</keyword>
<evidence type="ECO:0000259" key="12">
    <source>
        <dbReference type="PROSITE" id="PS51766"/>
    </source>
</evidence>
<reference evidence="13 14" key="1">
    <citation type="journal article" date="2001" name="FEMS Microbiol. Lett.">
        <title>Oceanobacillus iheyensis gen. nov., sp. nov., a deep-sea extremely halotolerant and alkaliphilic species isolated from a depth of 1050 m on the Iheya Ridge.</title>
        <authorList>
            <person name="Lu J."/>
            <person name="Nogi Y."/>
            <person name="Takami H."/>
        </authorList>
    </citation>
    <scope>NUCLEOTIDE SEQUENCE [LARGE SCALE GENOMIC DNA]</scope>
    <source>
        <strain evidence="14">DSM 14371 / CIP 107618 / JCM 11309 / KCTC 3954 / HTE831</strain>
    </source>
</reference>
<evidence type="ECO:0000256" key="3">
    <source>
        <dbReference type="ARBA" id="ARBA00022525"/>
    </source>
</evidence>
<keyword evidence="4 9" id="KW-0645">Protease</keyword>
<dbReference type="InterPro" id="IPR046450">
    <property type="entry name" value="PA_dom_sf"/>
</dbReference>
<dbReference type="CDD" id="cd14254">
    <property type="entry name" value="Dockerin_II"/>
    <property type="match status" value="1"/>
</dbReference>
<dbReference type="HOGENOM" id="CLU_004945_1_0_9"/>
<dbReference type="PROSITE" id="PS51766">
    <property type="entry name" value="DOCKERIN"/>
    <property type="match status" value="1"/>
</dbReference>
<protein>
    <submittedName>
        <fullName evidence="13">Microbial serine proteinase</fullName>
        <ecNumber evidence="13">3.4.21.-</ecNumber>
    </submittedName>
</protein>
<keyword evidence="3" id="KW-0964">Secreted</keyword>
<keyword evidence="7 9" id="KW-0720">Serine protease</keyword>
<evidence type="ECO:0000313" key="13">
    <source>
        <dbReference type="EMBL" id="BAC12192.1"/>
    </source>
</evidence>
<comment type="similarity">
    <text evidence="1 9 10">Belongs to the peptidase S8 family.</text>
</comment>
<dbReference type="PROSITE" id="PS00138">
    <property type="entry name" value="SUBTILASE_SER"/>
    <property type="match status" value="1"/>
</dbReference>
<dbReference type="SUPFAM" id="SSF52025">
    <property type="entry name" value="PA domain"/>
    <property type="match status" value="1"/>
</dbReference>
<evidence type="ECO:0000256" key="6">
    <source>
        <dbReference type="ARBA" id="ARBA00022801"/>
    </source>
</evidence>
<dbReference type="InterPro" id="IPR036852">
    <property type="entry name" value="Peptidase_S8/S53_dom_sf"/>
</dbReference>
<dbReference type="InterPro" id="IPR000209">
    <property type="entry name" value="Peptidase_S8/S53_dom"/>
</dbReference>
<dbReference type="InterPro" id="IPR017292">
    <property type="entry name" value="Peptidase_S8A_Vpr"/>
</dbReference>
<organism evidence="13 14">
    <name type="scientific">Oceanobacillus iheyensis (strain DSM 14371 / CIP 107618 / JCM 11309 / KCTC 3954 / HTE831)</name>
    <dbReference type="NCBI Taxonomy" id="221109"/>
    <lineage>
        <taxon>Bacteria</taxon>
        <taxon>Bacillati</taxon>
        <taxon>Bacillota</taxon>
        <taxon>Bacilli</taxon>
        <taxon>Bacillales</taxon>
        <taxon>Bacillaceae</taxon>
        <taxon>Oceanobacillus</taxon>
    </lineage>
</organism>
<evidence type="ECO:0000313" key="14">
    <source>
        <dbReference type="Proteomes" id="UP000000822"/>
    </source>
</evidence>
<dbReference type="RefSeq" id="WP_011064637.1">
    <property type="nucleotide sequence ID" value="NC_004193.1"/>
</dbReference>
<dbReference type="SUPFAM" id="SSF63446">
    <property type="entry name" value="Type I dockerin domain"/>
    <property type="match status" value="1"/>
</dbReference>
<dbReference type="InterPro" id="IPR036439">
    <property type="entry name" value="Dockerin_dom_sf"/>
</dbReference>
<dbReference type="GO" id="GO:0004553">
    <property type="term" value="F:hydrolase activity, hydrolyzing O-glycosyl compounds"/>
    <property type="evidence" value="ECO:0007669"/>
    <property type="project" value="InterPro"/>
</dbReference>
<dbReference type="OrthoDB" id="9798386at2"/>
<dbReference type="Gene3D" id="2.60.40.4130">
    <property type="match status" value="1"/>
</dbReference>
<evidence type="ECO:0000256" key="5">
    <source>
        <dbReference type="ARBA" id="ARBA00022729"/>
    </source>
</evidence>
<keyword evidence="5" id="KW-0732">Signal</keyword>
<dbReference type="PROSITE" id="PS00137">
    <property type="entry name" value="SUBTILASE_HIS"/>
    <property type="match status" value="1"/>
</dbReference>
<dbReference type="GO" id="GO:0000272">
    <property type="term" value="P:polysaccharide catabolic process"/>
    <property type="evidence" value="ECO:0007669"/>
    <property type="project" value="InterPro"/>
</dbReference>
<dbReference type="EMBL" id="BA000028">
    <property type="protein sequence ID" value="BAC12192.1"/>
    <property type="molecule type" value="Genomic_DNA"/>
</dbReference>
<dbReference type="PROSITE" id="PS51892">
    <property type="entry name" value="SUBTILASE"/>
    <property type="match status" value="1"/>
</dbReference>
<dbReference type="InterPro" id="IPR016134">
    <property type="entry name" value="Dockerin_dom"/>
</dbReference>
<feature type="active site" description="Charge relay system" evidence="8 9">
    <location>
        <position position="227"/>
    </location>
</feature>
<reference evidence="13 14" key="2">
    <citation type="journal article" date="2002" name="Nucleic Acids Res.">
        <title>Genome sequence of Oceanobacillus iheyensis isolated from the Iheya Ridge and its unexpected adaptive capabilities to extreme environments.</title>
        <authorList>
            <person name="Takami H."/>
            <person name="Takaki Y."/>
            <person name="Uchiyama I."/>
        </authorList>
    </citation>
    <scope>NUCLEOTIDE SEQUENCE [LARGE SCALE GENOMIC DNA]</scope>
    <source>
        <strain evidence="14">DSM 14371 / CIP 107618 / JCM 11309 / KCTC 3954 / HTE831</strain>
    </source>
</reference>
<dbReference type="PIRSF" id="PIRSF037844">
    <property type="entry name" value="Vpr-related_protease_prd"/>
    <property type="match status" value="1"/>
</dbReference>
<dbReference type="InterPro" id="IPR050131">
    <property type="entry name" value="Peptidase_S8_subtilisin-like"/>
</dbReference>
<keyword evidence="14" id="KW-1185">Reference proteome</keyword>
<evidence type="ECO:0000256" key="7">
    <source>
        <dbReference type="ARBA" id="ARBA00022825"/>
    </source>
</evidence>
<dbReference type="InterPro" id="IPR015500">
    <property type="entry name" value="Peptidase_S8_subtilisin-rel"/>
</dbReference>
<dbReference type="CDD" id="cd02133">
    <property type="entry name" value="PA_C5a_like"/>
    <property type="match status" value="1"/>
</dbReference>
<dbReference type="Pfam" id="PF00082">
    <property type="entry name" value="Peptidase_S8"/>
    <property type="match status" value="1"/>
</dbReference>
<evidence type="ECO:0000256" key="4">
    <source>
        <dbReference type="ARBA" id="ARBA00022670"/>
    </source>
</evidence>
<dbReference type="GO" id="GO:0006508">
    <property type="term" value="P:proteolysis"/>
    <property type="evidence" value="ECO:0007669"/>
    <property type="project" value="UniProtKB-KW"/>
</dbReference>
<evidence type="ECO:0000256" key="1">
    <source>
        <dbReference type="ARBA" id="ARBA00011073"/>
    </source>
</evidence>
<feature type="domain" description="Dockerin" evidence="12">
    <location>
        <begin position="1271"/>
        <end position="1335"/>
    </location>
</feature>
<sequence>MGKQVLNFNKRKAVLVKSGYLLLIFALILSIFNPFLSVEHNVKADSKTSAEDILASLSEEQREALKNLEASPTEGLIGFEEKDLSVEEETTVIVEFQSKPEEVAVLSSALKGEKLSNQKAKNQVLKEHQSFEKYAEEHEAQIERTYQSTFNGVAVTIPANEIEGLLEMDVIKAVYKSNTYSVEPIKSDIQEEEQEGGHMADSIPFLGVDKLHDEGITGEGVKVGVIDTGIDYNHPDLQGAFAGGYDLVDNDSDPMETTYEDWEESGRPLVDPNLNVYYTSHGTHVSGTIAAQAENDGGFKVKGVAPDAELYGYRVLGPYGAGTTETILAGIERAVNDGMDVINLSLGSRVNDPLDPTSIAINNAVLNGVVAVLSAGNNGPNPYSVGTPAAAAFALTVGASSTSISSVNFTAKDVNNQGITINLKEFANNFVTDLRSFENEQVEVVDMGVGRRSDYEGKDVRGKAVLVNRGSIGTQDKIVFAKENGAKAVFVYHDDPEMEEFYYYTGEDHRFVPTFYMTNEDGIELLELLDSGQTQLELSDYSVYETEEDMLGDFSSRGPTRRNIDIKPEVTAPGVSILSTVPAYSVFVDASSDYQFAYDRHSGTSMAAPHVAGVVALMLQENPDFKPEDIKTILMNTAVELNGENSVFDVGAGRIDPYEAVHSDVELKVMDETPILDNGELVSLEEITGGISFGSYFTDEGNVRDQRSITIENTHNKNKNFDVSVDFTESSLDAAKNGVQISVDKSVKVKKNSDTKSNVFLTVPKTAEIGIYEGYITFENKKDAEETYRIPFAFRTMEGGFNFTELSSPAISPPYLHVKHKYDSVSTVDLIFSFKSPMKKIDLILSDAETGEDLGFLATVTLENNYDGINYLTPKIFNGEYYAFTGDENNPIASETTQAQSGAYTIKVVGTSQRDLVFTEEKHVLIDAQDPSFKTSLEDLDSPVIEYAENQSEFTFDVEAHDPEIDKMMELGMDADQSLNTVDYSINNNFNPELPVGKDGKLDLTVPLDESDPFMSYAVNANDTANNHSEKRTYYFIKEDLPYGYFESNASSLKTGEEFTATLVLENVENLKEGNWSISNFTESFELVDAKANDSLTEDENPIVNTELQGSTLNITMNTDKPLSGKVKAVDLNIKVSDSSFQVLGEMEPTLEYTDSDSTKHTIPHAAEAVKISPTFSEIYGKLDSAALGYGTNWTNVDKSLILRDQDGNEYDGTDGIDRYGWFRVSDLPVKTEPFEFELIVPGHFTLEKTFNLGLETDDEPLGQLLFLSILKMTPGDVNQDDVIDIEDAILIKEHWNSSHRNTDINFDGTVDSEDINFVVSNYLTKNPDVKDAPEPQSESNGITLEDILEELGLEELE</sequence>
<feature type="active site" description="Charge relay system" evidence="8 9">
    <location>
        <position position="281"/>
    </location>
</feature>
<dbReference type="InterPro" id="IPR003137">
    <property type="entry name" value="PA_domain"/>
</dbReference>
<dbReference type="PRINTS" id="PR00723">
    <property type="entry name" value="SUBTILISIN"/>
</dbReference>
<dbReference type="GO" id="GO:0004252">
    <property type="term" value="F:serine-type endopeptidase activity"/>
    <property type="evidence" value="ECO:0007669"/>
    <property type="project" value="UniProtKB-UniRule"/>
</dbReference>
<dbReference type="InterPro" id="IPR010259">
    <property type="entry name" value="S8pro/Inhibitor_I9"/>
</dbReference>
<dbReference type="SUPFAM" id="SSF52743">
    <property type="entry name" value="Subtilisin-like"/>
    <property type="match status" value="1"/>
</dbReference>